<dbReference type="Pfam" id="PF02234">
    <property type="entry name" value="CDI"/>
    <property type="match status" value="1"/>
</dbReference>
<gene>
    <name evidence="7" type="ORF">AAHA92_25192</name>
</gene>
<comment type="subcellular location">
    <subcellularLocation>
        <location evidence="1">Nucleus</location>
        <location evidence="1">Nucleoplasm</location>
    </subcellularLocation>
</comment>
<proteinExistence type="inferred from homology"/>
<organism evidence="7 8">
    <name type="scientific">Salvia divinorum</name>
    <name type="common">Maria pastora</name>
    <name type="synonym">Diviner's sage</name>
    <dbReference type="NCBI Taxonomy" id="28513"/>
    <lineage>
        <taxon>Eukaryota</taxon>
        <taxon>Viridiplantae</taxon>
        <taxon>Streptophyta</taxon>
        <taxon>Embryophyta</taxon>
        <taxon>Tracheophyta</taxon>
        <taxon>Spermatophyta</taxon>
        <taxon>Magnoliopsida</taxon>
        <taxon>eudicotyledons</taxon>
        <taxon>Gunneridae</taxon>
        <taxon>Pentapetalae</taxon>
        <taxon>asterids</taxon>
        <taxon>lamiids</taxon>
        <taxon>Lamiales</taxon>
        <taxon>Lamiaceae</taxon>
        <taxon>Nepetoideae</taxon>
        <taxon>Mentheae</taxon>
        <taxon>Salviinae</taxon>
        <taxon>Salvia</taxon>
        <taxon>Salvia subgen. Calosphace</taxon>
    </lineage>
</organism>
<dbReference type="AlphaFoldDB" id="A0ABD1GD03"/>
<evidence type="ECO:0000313" key="7">
    <source>
        <dbReference type="EMBL" id="KAL1540908.1"/>
    </source>
</evidence>
<dbReference type="InterPro" id="IPR044275">
    <property type="entry name" value="KRP"/>
</dbReference>
<evidence type="ECO:0000259" key="6">
    <source>
        <dbReference type="Pfam" id="PF02234"/>
    </source>
</evidence>
<name>A0ABD1GD03_SALDI</name>
<accession>A0ABD1GD03</accession>
<feature type="compositionally biased region" description="Acidic residues" evidence="5">
    <location>
        <begin position="80"/>
        <end position="95"/>
    </location>
</feature>
<evidence type="ECO:0000256" key="5">
    <source>
        <dbReference type="SAM" id="MobiDB-lite"/>
    </source>
</evidence>
<dbReference type="GO" id="GO:0005654">
    <property type="term" value="C:nucleoplasm"/>
    <property type="evidence" value="ECO:0007669"/>
    <property type="project" value="UniProtKB-SubCell"/>
</dbReference>
<dbReference type="Gene3D" id="4.10.365.10">
    <property type="entry name" value="p27"/>
    <property type="match status" value="1"/>
</dbReference>
<evidence type="ECO:0000313" key="8">
    <source>
        <dbReference type="Proteomes" id="UP001567538"/>
    </source>
</evidence>
<evidence type="ECO:0000256" key="2">
    <source>
        <dbReference type="ARBA" id="ARBA00010274"/>
    </source>
</evidence>
<evidence type="ECO:0000256" key="1">
    <source>
        <dbReference type="ARBA" id="ARBA00004642"/>
    </source>
</evidence>
<dbReference type="PANTHER" id="PTHR46776">
    <property type="entry name" value="CYCLIN-DEPENDENT KINASE INHIBITOR 4-RELATED"/>
    <property type="match status" value="1"/>
</dbReference>
<dbReference type="InterPro" id="IPR003175">
    <property type="entry name" value="CDI_dom"/>
</dbReference>
<feature type="domain" description="Cyclin-dependent kinase inhibitor" evidence="6">
    <location>
        <begin position="103"/>
        <end position="146"/>
    </location>
</feature>
<dbReference type="EMBL" id="JBEAFC010000009">
    <property type="protein sequence ID" value="KAL1540908.1"/>
    <property type="molecule type" value="Genomic_DNA"/>
</dbReference>
<reference evidence="7 8" key="1">
    <citation type="submission" date="2024-06" db="EMBL/GenBank/DDBJ databases">
        <title>A chromosome level genome sequence of Diviner's sage (Salvia divinorum).</title>
        <authorList>
            <person name="Ford S.A."/>
            <person name="Ro D.-K."/>
            <person name="Ness R.W."/>
            <person name="Phillips M.A."/>
        </authorList>
    </citation>
    <scope>NUCLEOTIDE SEQUENCE [LARGE SCALE GENOMIC DNA]</scope>
    <source>
        <strain evidence="7">SAF-2024a</strain>
        <tissue evidence="7">Leaf</tissue>
    </source>
</reference>
<sequence>MDKAGERKRKVYFGESELSSSSFHLKTRRVAAANSGGLSCQTVTGDDCSSNGSGELTKETWKFVDLEDSEATGDSLGCESETEAGGESDELESTEADPRRRSMPSESELDEFFAAAEKKIQQKFIDKYNYDVVKEQSLEGRYEWVK</sequence>
<protein>
    <submittedName>
        <fullName evidence="7">Cyclin-dependent kinase inhibitor 7-like</fullName>
    </submittedName>
</protein>
<dbReference type="InterPro" id="IPR044898">
    <property type="entry name" value="CDI_dom_sf"/>
</dbReference>
<evidence type="ECO:0000256" key="4">
    <source>
        <dbReference type="ARBA" id="ARBA00023306"/>
    </source>
</evidence>
<keyword evidence="8" id="KW-1185">Reference proteome</keyword>
<dbReference type="GO" id="GO:0004860">
    <property type="term" value="F:protein kinase inhibitor activity"/>
    <property type="evidence" value="ECO:0007669"/>
    <property type="project" value="UniProtKB-KW"/>
</dbReference>
<evidence type="ECO:0000256" key="3">
    <source>
        <dbReference type="ARBA" id="ARBA00023013"/>
    </source>
</evidence>
<comment type="caution">
    <text evidence="7">The sequence shown here is derived from an EMBL/GenBank/DDBJ whole genome shotgun (WGS) entry which is preliminary data.</text>
</comment>
<keyword evidence="4" id="KW-0131">Cell cycle</keyword>
<dbReference type="Proteomes" id="UP001567538">
    <property type="component" value="Unassembled WGS sequence"/>
</dbReference>
<keyword evidence="3 7" id="KW-0649">Protein kinase inhibitor</keyword>
<comment type="similarity">
    <text evidence="2">Belongs to the CDI family. ICK/KRP subfamily.</text>
</comment>
<feature type="region of interest" description="Disordered" evidence="5">
    <location>
        <begin position="69"/>
        <end position="107"/>
    </location>
</feature>